<reference evidence="2 3" key="1">
    <citation type="journal article" date="2014" name="Am. J. Bot.">
        <title>Genome assembly and annotation for red clover (Trifolium pratense; Fabaceae).</title>
        <authorList>
            <person name="Istvanek J."/>
            <person name="Jaros M."/>
            <person name="Krenek A."/>
            <person name="Repkova J."/>
        </authorList>
    </citation>
    <scope>NUCLEOTIDE SEQUENCE [LARGE SCALE GENOMIC DNA]</scope>
    <source>
        <strain evidence="3">cv. Tatra</strain>
        <tissue evidence="2">Young leaves</tissue>
    </source>
</reference>
<proteinExistence type="predicted"/>
<dbReference type="EMBL" id="ASHM01073203">
    <property type="protein sequence ID" value="PNX55885.1"/>
    <property type="molecule type" value="Genomic_DNA"/>
</dbReference>
<name>A0A2K3JPA8_TRIPR</name>
<evidence type="ECO:0000313" key="3">
    <source>
        <dbReference type="Proteomes" id="UP000236291"/>
    </source>
</evidence>
<dbReference type="InterPro" id="IPR034751">
    <property type="entry name" value="Yippee"/>
</dbReference>
<dbReference type="PROSITE" id="PS51792">
    <property type="entry name" value="YIPPEE"/>
    <property type="match status" value="1"/>
</dbReference>
<sequence>MQVIAHEKSEKYKEGKFVLERWRIVDDVEDELNLDAHASSSDTENT</sequence>
<dbReference type="Proteomes" id="UP000236291">
    <property type="component" value="Unassembled WGS sequence"/>
</dbReference>
<dbReference type="AlphaFoldDB" id="A0A2K3JPA8"/>
<accession>A0A2K3JPA8</accession>
<reference evidence="2 3" key="2">
    <citation type="journal article" date="2017" name="Front. Plant Sci.">
        <title>Gene Classification and Mining of Molecular Markers Useful in Red Clover (Trifolium pratense) Breeding.</title>
        <authorList>
            <person name="Istvanek J."/>
            <person name="Dluhosova J."/>
            <person name="Dluhos P."/>
            <person name="Patkova L."/>
            <person name="Nedelnik J."/>
            <person name="Repkova J."/>
        </authorList>
    </citation>
    <scope>NUCLEOTIDE SEQUENCE [LARGE SCALE GENOMIC DNA]</scope>
    <source>
        <strain evidence="3">cv. Tatra</strain>
        <tissue evidence="2">Young leaves</tissue>
    </source>
</reference>
<evidence type="ECO:0000313" key="2">
    <source>
        <dbReference type="EMBL" id="PNX55885.1"/>
    </source>
</evidence>
<evidence type="ECO:0000259" key="1">
    <source>
        <dbReference type="PROSITE" id="PS51792"/>
    </source>
</evidence>
<protein>
    <recommendedName>
        <fullName evidence="1">Yippee domain-containing protein</fullName>
    </recommendedName>
</protein>
<organism evidence="2 3">
    <name type="scientific">Trifolium pratense</name>
    <name type="common">Red clover</name>
    <dbReference type="NCBI Taxonomy" id="57577"/>
    <lineage>
        <taxon>Eukaryota</taxon>
        <taxon>Viridiplantae</taxon>
        <taxon>Streptophyta</taxon>
        <taxon>Embryophyta</taxon>
        <taxon>Tracheophyta</taxon>
        <taxon>Spermatophyta</taxon>
        <taxon>Magnoliopsida</taxon>
        <taxon>eudicotyledons</taxon>
        <taxon>Gunneridae</taxon>
        <taxon>Pentapetalae</taxon>
        <taxon>rosids</taxon>
        <taxon>fabids</taxon>
        <taxon>Fabales</taxon>
        <taxon>Fabaceae</taxon>
        <taxon>Papilionoideae</taxon>
        <taxon>50 kb inversion clade</taxon>
        <taxon>NPAAA clade</taxon>
        <taxon>Hologalegina</taxon>
        <taxon>IRL clade</taxon>
        <taxon>Trifolieae</taxon>
        <taxon>Trifolium</taxon>
    </lineage>
</organism>
<feature type="domain" description="Yippee" evidence="1">
    <location>
        <begin position="1"/>
        <end position="28"/>
    </location>
</feature>
<dbReference type="STRING" id="57577.A0A2K3JPA8"/>
<comment type="caution">
    <text evidence="2">The sequence shown here is derived from an EMBL/GenBank/DDBJ whole genome shotgun (WGS) entry which is preliminary data.</text>
</comment>
<gene>
    <name evidence="2" type="ORF">L195_g049518</name>
</gene>